<sequence length="206" mass="22682">MEVTDRPFLWVVQPDLAVDSADASSDDFKDRVRNRGMMVAWAPQQKVLTHPSVGCFVSHCGWNSTLEGVRNGKLFLCWPYFADQFLNHSYICGHWKVGLILMSDESGIVKHEQLKSKVEELLGDAEMSARASSLKEKAQRNTDQGGGFIPQSQELKASATGLFAEAIKYLALVVAPPTSTATKAARSTLTNVLVLRLNNVEATDIK</sequence>
<dbReference type="Gene3D" id="3.40.50.2000">
    <property type="entry name" value="Glycogen Phosphorylase B"/>
    <property type="match status" value="1"/>
</dbReference>
<reference evidence="2 3" key="1">
    <citation type="submission" date="2020-08" db="EMBL/GenBank/DDBJ databases">
        <title>Plant Genome Project.</title>
        <authorList>
            <person name="Zhang R.-G."/>
        </authorList>
    </citation>
    <scope>NUCLEOTIDE SEQUENCE [LARGE SCALE GENOMIC DNA]</scope>
    <source>
        <tissue evidence="2">Rhizome</tissue>
    </source>
</reference>
<comment type="caution">
    <text evidence="2">The sequence shown here is derived from an EMBL/GenBank/DDBJ whole genome shotgun (WGS) entry which is preliminary data.</text>
</comment>
<dbReference type="EMBL" id="JACMSC010000084">
    <property type="protein sequence ID" value="KAG6467159.1"/>
    <property type="molecule type" value="Genomic_DNA"/>
</dbReference>
<dbReference type="InterPro" id="IPR002213">
    <property type="entry name" value="UDP_glucos_trans"/>
</dbReference>
<evidence type="ECO:0000313" key="3">
    <source>
        <dbReference type="Proteomes" id="UP000734854"/>
    </source>
</evidence>
<proteinExistence type="predicted"/>
<dbReference type="CDD" id="cd03784">
    <property type="entry name" value="GT1_Gtf-like"/>
    <property type="match status" value="1"/>
</dbReference>
<dbReference type="GO" id="GO:0008194">
    <property type="term" value="F:UDP-glycosyltransferase activity"/>
    <property type="evidence" value="ECO:0007669"/>
    <property type="project" value="InterPro"/>
</dbReference>
<name>A0A8J5ERR6_ZINOF</name>
<accession>A0A8J5ERR6</accession>
<organism evidence="2 3">
    <name type="scientific">Zingiber officinale</name>
    <name type="common">Ginger</name>
    <name type="synonym">Amomum zingiber</name>
    <dbReference type="NCBI Taxonomy" id="94328"/>
    <lineage>
        <taxon>Eukaryota</taxon>
        <taxon>Viridiplantae</taxon>
        <taxon>Streptophyta</taxon>
        <taxon>Embryophyta</taxon>
        <taxon>Tracheophyta</taxon>
        <taxon>Spermatophyta</taxon>
        <taxon>Magnoliopsida</taxon>
        <taxon>Liliopsida</taxon>
        <taxon>Zingiberales</taxon>
        <taxon>Zingiberaceae</taxon>
        <taxon>Zingiber</taxon>
    </lineage>
</organism>
<keyword evidence="3" id="KW-1185">Reference proteome</keyword>
<dbReference type="Proteomes" id="UP000734854">
    <property type="component" value="Unassembled WGS sequence"/>
</dbReference>
<dbReference type="PANTHER" id="PTHR48045">
    <property type="entry name" value="UDP-GLYCOSYLTRANSFERASE 72B1"/>
    <property type="match status" value="1"/>
</dbReference>
<dbReference type="SUPFAM" id="SSF53756">
    <property type="entry name" value="UDP-Glycosyltransferase/glycogen phosphorylase"/>
    <property type="match status" value="1"/>
</dbReference>
<keyword evidence="1" id="KW-0808">Transferase</keyword>
<evidence type="ECO:0000313" key="2">
    <source>
        <dbReference type="EMBL" id="KAG6467159.1"/>
    </source>
</evidence>
<dbReference type="AlphaFoldDB" id="A0A8J5ERR6"/>
<evidence type="ECO:0000256" key="1">
    <source>
        <dbReference type="ARBA" id="ARBA00022679"/>
    </source>
</evidence>
<dbReference type="Pfam" id="PF00201">
    <property type="entry name" value="UDPGT"/>
    <property type="match status" value="1"/>
</dbReference>
<gene>
    <name evidence="2" type="ORF">ZIOFF_075027</name>
</gene>
<dbReference type="PANTHER" id="PTHR48045:SF28">
    <property type="entry name" value="UDP-GLYCOSYLTRANSFERASE 83A1"/>
    <property type="match status" value="1"/>
</dbReference>
<protein>
    <submittedName>
        <fullName evidence="2">Uncharacterized protein</fullName>
    </submittedName>
</protein>